<evidence type="ECO:0000256" key="1">
    <source>
        <dbReference type="SAM" id="MobiDB-lite"/>
    </source>
</evidence>
<protein>
    <submittedName>
        <fullName evidence="2">Uncharacterized protein</fullName>
    </submittedName>
</protein>
<proteinExistence type="predicted"/>
<keyword evidence="3" id="KW-1185">Reference proteome</keyword>
<comment type="caution">
    <text evidence="2">The sequence shown here is derived from an EMBL/GenBank/DDBJ whole genome shotgun (WGS) entry which is preliminary data.</text>
</comment>
<reference evidence="2" key="1">
    <citation type="submission" date="2022-11" db="EMBL/GenBank/DDBJ databases">
        <title>Larsenimonas rhizosphaerae sp. nov., isolated from a tidal mudflat.</title>
        <authorList>
            <person name="Lee S.D."/>
            <person name="Kim I.S."/>
        </authorList>
    </citation>
    <scope>NUCLEOTIDE SEQUENCE</scope>
    <source>
        <strain evidence="2">GH2-1</strain>
    </source>
</reference>
<dbReference type="AlphaFoldDB" id="A0AA41ZDT8"/>
<dbReference type="RefSeq" id="WP_265895718.1">
    <property type="nucleotide sequence ID" value="NZ_JAPIVE010000001.1"/>
</dbReference>
<organism evidence="2 3">
    <name type="scientific">Larsenimonas rhizosphaerae</name>
    <dbReference type="NCBI Taxonomy" id="2944682"/>
    <lineage>
        <taxon>Bacteria</taxon>
        <taxon>Pseudomonadati</taxon>
        <taxon>Pseudomonadota</taxon>
        <taxon>Gammaproteobacteria</taxon>
        <taxon>Oceanospirillales</taxon>
        <taxon>Halomonadaceae</taxon>
        <taxon>Larsenimonas</taxon>
    </lineage>
</organism>
<dbReference type="Proteomes" id="UP001165678">
    <property type="component" value="Unassembled WGS sequence"/>
</dbReference>
<dbReference type="EMBL" id="JAPIVE010000001">
    <property type="protein sequence ID" value="MCX2523487.1"/>
    <property type="molecule type" value="Genomic_DNA"/>
</dbReference>
<feature type="region of interest" description="Disordered" evidence="1">
    <location>
        <begin position="376"/>
        <end position="406"/>
    </location>
</feature>
<evidence type="ECO:0000313" key="2">
    <source>
        <dbReference type="EMBL" id="MCX2523487.1"/>
    </source>
</evidence>
<accession>A0AA41ZDT8</accession>
<sequence length="766" mass="84709">MTSSTATAHGQSQTRICADGARASNEPAAQMFYMTGKNTILLVPQEAMCSFSNELRTLEALVDAQQEAMANLKYWQNRYIAYIHGSYFKPGERLDIDRAGGVGNQGSVAIQVQLARRALNQANAQFNDVIDSLTAPDDESNNIVELVALQRRGASESSAGFRMGYVRASKISPDWERYPLASASDDEVLNEHGRVDWATLDAQLKALPGKMEGRNDWVDGWLALEDQEKELFHWSEAINRNLELNAETQSGGDHESGAIKVALNNEAQLMRWTHGASGISINASPFEGKGTIKASGHASLMLAQAKSEIHCYEPPGGYMMQFQLPSREDDDSSAMQLIDLGMLRSHVILASEGRVGASLAAELNIEADLSSPNGRTAGIRGTLDPNGLPGMQRVDMSTSDDEDDADGNQIRAFAGAELECTVTGQIEWKNPEVDEFRPFGKLAPQLTAQAGGGFEGGLQIGYRQGKFTFMAKAGFCWGVGAKGKVSGEVDKDLVLEFIKWTAYQLRHVNFQRLDFIGAEAFQAISNLVYLVIITGEQVENFLDETAAAISITAQEKYEEIKASIERGIERGELTSRINADPDVLKYASPEAKGALLYLLTTSTIVDEMDWRNAASPFDRDAWRFGALPNRKRAIIRVFEWVQSKAEFDCVMERVAPAITVTELSSGDKKVRKKEGEEKIYGFLGMGERERIESLPEFSKLYTSDYGNDLRRIYEDLPEVAPKGDRMVSNRVEEYFTQIEQKVTPNFYTPCNNSTDIIFLPNKMMVS</sequence>
<gene>
    <name evidence="2" type="ORF">OQ287_04475</name>
</gene>
<name>A0AA41ZDT8_9GAMM</name>
<evidence type="ECO:0000313" key="3">
    <source>
        <dbReference type="Proteomes" id="UP001165678"/>
    </source>
</evidence>